<keyword evidence="3" id="KW-0479">Metal-binding</keyword>
<dbReference type="PANTHER" id="PTHR30471">
    <property type="entry name" value="DNA REPAIR PROTEIN RADC"/>
    <property type="match status" value="1"/>
</dbReference>
<accession>A0A9D1W2Y4</accession>
<dbReference type="GO" id="GO:0008237">
    <property type="term" value="F:metallopeptidase activity"/>
    <property type="evidence" value="ECO:0007669"/>
    <property type="project" value="UniProtKB-KW"/>
</dbReference>
<dbReference type="InterPro" id="IPR046778">
    <property type="entry name" value="UPF0758_N"/>
</dbReference>
<reference evidence="9" key="2">
    <citation type="submission" date="2021-04" db="EMBL/GenBank/DDBJ databases">
        <authorList>
            <person name="Gilroy R."/>
        </authorList>
    </citation>
    <scope>NUCLEOTIDE SEQUENCE</scope>
    <source>
        <strain evidence="9">ChiGjej4B4-12881</strain>
    </source>
</reference>
<dbReference type="InterPro" id="IPR037518">
    <property type="entry name" value="MPN"/>
</dbReference>
<evidence type="ECO:0000313" key="9">
    <source>
        <dbReference type="EMBL" id="HIX51315.1"/>
    </source>
</evidence>
<dbReference type="PROSITE" id="PS01302">
    <property type="entry name" value="UPF0758"/>
    <property type="match status" value="1"/>
</dbReference>
<proteinExistence type="inferred from homology"/>
<sequence length="230" mass="25787">MHSVTMKELPPEERPYEKCLRNGPESLSDPELLAVIIRTGSRQESSLSLSKRVLEMDGGDGLLGLLHRSLPELMEIPGIGPVKAVQLLCIGELSRRIWRQAASGEELSFHSPQAIANYYMEEMRHREQEELRAMFFNTKQVLIKELLISRGTVNASLATPREIFIEALRYRAVSLILVHNHPSGDPSPSREDVAFTKRVRLAGEMVGIALLDHIIIGDNAFLSLKERGIL</sequence>
<name>A0A9D1W2Y4_9FIRM</name>
<evidence type="ECO:0000256" key="4">
    <source>
        <dbReference type="ARBA" id="ARBA00022801"/>
    </source>
</evidence>
<evidence type="ECO:0000256" key="7">
    <source>
        <dbReference type="RuleBase" id="RU003797"/>
    </source>
</evidence>
<dbReference type="InterPro" id="IPR025657">
    <property type="entry name" value="RadC_JAB"/>
</dbReference>
<gene>
    <name evidence="9" type="primary">radC</name>
    <name evidence="9" type="ORF">IAA28_00750</name>
</gene>
<keyword evidence="5" id="KW-0862">Zinc</keyword>
<dbReference type="NCBIfam" id="TIGR00608">
    <property type="entry name" value="radc"/>
    <property type="match status" value="1"/>
</dbReference>
<dbReference type="PROSITE" id="PS50249">
    <property type="entry name" value="MPN"/>
    <property type="match status" value="1"/>
</dbReference>
<evidence type="ECO:0000256" key="5">
    <source>
        <dbReference type="ARBA" id="ARBA00022833"/>
    </source>
</evidence>
<dbReference type="EMBL" id="DXEU01000016">
    <property type="protein sequence ID" value="HIX51315.1"/>
    <property type="molecule type" value="Genomic_DNA"/>
</dbReference>
<dbReference type="GO" id="GO:0006508">
    <property type="term" value="P:proteolysis"/>
    <property type="evidence" value="ECO:0007669"/>
    <property type="project" value="UniProtKB-KW"/>
</dbReference>
<dbReference type="Gene3D" id="3.40.140.10">
    <property type="entry name" value="Cytidine Deaminase, domain 2"/>
    <property type="match status" value="1"/>
</dbReference>
<evidence type="ECO:0000256" key="3">
    <source>
        <dbReference type="ARBA" id="ARBA00022723"/>
    </source>
</evidence>
<feature type="domain" description="MPN" evidence="8">
    <location>
        <begin position="108"/>
        <end position="230"/>
    </location>
</feature>
<dbReference type="Pfam" id="PF20582">
    <property type="entry name" value="UPF0758_N"/>
    <property type="match status" value="1"/>
</dbReference>
<evidence type="ECO:0000259" key="8">
    <source>
        <dbReference type="PROSITE" id="PS50249"/>
    </source>
</evidence>
<dbReference type="Pfam" id="PF04002">
    <property type="entry name" value="RadC"/>
    <property type="match status" value="1"/>
</dbReference>
<keyword evidence="4" id="KW-0378">Hydrolase</keyword>
<dbReference type="PANTHER" id="PTHR30471:SF3">
    <property type="entry name" value="UPF0758 PROTEIN YEES-RELATED"/>
    <property type="match status" value="1"/>
</dbReference>
<evidence type="ECO:0000313" key="10">
    <source>
        <dbReference type="Proteomes" id="UP000886780"/>
    </source>
</evidence>
<dbReference type="GO" id="GO:0046872">
    <property type="term" value="F:metal ion binding"/>
    <property type="evidence" value="ECO:0007669"/>
    <property type="project" value="UniProtKB-KW"/>
</dbReference>
<dbReference type="InterPro" id="IPR001405">
    <property type="entry name" value="UPF0758"/>
</dbReference>
<evidence type="ECO:0000256" key="6">
    <source>
        <dbReference type="ARBA" id="ARBA00023049"/>
    </source>
</evidence>
<dbReference type="SUPFAM" id="SSF102712">
    <property type="entry name" value="JAB1/MPN domain"/>
    <property type="match status" value="1"/>
</dbReference>
<comment type="similarity">
    <text evidence="1 7">Belongs to the UPF0758 family.</text>
</comment>
<dbReference type="CDD" id="cd08071">
    <property type="entry name" value="MPN_DUF2466"/>
    <property type="match status" value="1"/>
</dbReference>
<dbReference type="InterPro" id="IPR020891">
    <property type="entry name" value="UPF0758_CS"/>
</dbReference>
<protein>
    <submittedName>
        <fullName evidence="9">DNA repair protein RadC</fullName>
    </submittedName>
</protein>
<dbReference type="AlphaFoldDB" id="A0A9D1W2Y4"/>
<keyword evidence="6" id="KW-0482">Metalloprotease</keyword>
<evidence type="ECO:0000256" key="1">
    <source>
        <dbReference type="ARBA" id="ARBA00010243"/>
    </source>
</evidence>
<organism evidence="9 10">
    <name type="scientific">Candidatus Lachnoclostridium stercoripullorum</name>
    <dbReference type="NCBI Taxonomy" id="2838635"/>
    <lineage>
        <taxon>Bacteria</taxon>
        <taxon>Bacillati</taxon>
        <taxon>Bacillota</taxon>
        <taxon>Clostridia</taxon>
        <taxon>Lachnospirales</taxon>
        <taxon>Lachnospiraceae</taxon>
    </lineage>
</organism>
<dbReference type="NCBIfam" id="NF000642">
    <property type="entry name" value="PRK00024.1"/>
    <property type="match status" value="1"/>
</dbReference>
<keyword evidence="2" id="KW-0645">Protease</keyword>
<dbReference type="Proteomes" id="UP000886780">
    <property type="component" value="Unassembled WGS sequence"/>
</dbReference>
<evidence type="ECO:0000256" key="2">
    <source>
        <dbReference type="ARBA" id="ARBA00022670"/>
    </source>
</evidence>
<reference evidence="9" key="1">
    <citation type="journal article" date="2021" name="PeerJ">
        <title>Extensive microbial diversity within the chicken gut microbiome revealed by metagenomics and culture.</title>
        <authorList>
            <person name="Gilroy R."/>
            <person name="Ravi A."/>
            <person name="Getino M."/>
            <person name="Pursley I."/>
            <person name="Horton D.L."/>
            <person name="Alikhan N.F."/>
            <person name="Baker D."/>
            <person name="Gharbi K."/>
            <person name="Hall N."/>
            <person name="Watson M."/>
            <person name="Adriaenssens E.M."/>
            <person name="Foster-Nyarko E."/>
            <person name="Jarju S."/>
            <person name="Secka A."/>
            <person name="Antonio M."/>
            <person name="Oren A."/>
            <person name="Chaudhuri R.R."/>
            <person name="La Ragione R."/>
            <person name="Hildebrand F."/>
            <person name="Pallen M.J."/>
        </authorList>
    </citation>
    <scope>NUCLEOTIDE SEQUENCE</scope>
    <source>
        <strain evidence="9">ChiGjej4B4-12881</strain>
    </source>
</reference>
<comment type="caution">
    <text evidence="9">The sequence shown here is derived from an EMBL/GenBank/DDBJ whole genome shotgun (WGS) entry which is preliminary data.</text>
</comment>